<dbReference type="EMBL" id="MN102105">
    <property type="protein sequence ID" value="QEV86399.1"/>
    <property type="molecule type" value="mRNA"/>
</dbReference>
<dbReference type="GO" id="GO:0000978">
    <property type="term" value="F:RNA polymerase II cis-regulatory region sequence-specific DNA binding"/>
    <property type="evidence" value="ECO:0007669"/>
    <property type="project" value="TreeGrafter"/>
</dbReference>
<dbReference type="Gene3D" id="4.10.240.10">
    <property type="entry name" value="Zn(2)-C6 fungal-type DNA-binding domain"/>
    <property type="match status" value="1"/>
</dbReference>
<dbReference type="InterPro" id="IPR001138">
    <property type="entry name" value="Zn2Cys6_DnaBD"/>
</dbReference>
<dbReference type="GO" id="GO:0006351">
    <property type="term" value="P:DNA-templated transcription"/>
    <property type="evidence" value="ECO:0007669"/>
    <property type="project" value="InterPro"/>
</dbReference>
<evidence type="ECO:0000313" key="8">
    <source>
        <dbReference type="EMBL" id="QEV86399.1"/>
    </source>
</evidence>
<feature type="domain" description="Zn(2)-C6 fungal-type" evidence="7">
    <location>
        <begin position="39"/>
        <end position="69"/>
    </location>
</feature>
<dbReference type="PROSITE" id="PS00463">
    <property type="entry name" value="ZN2_CY6_FUNGAL_1"/>
    <property type="match status" value="1"/>
</dbReference>
<keyword evidence="4" id="KW-0804">Transcription</keyword>
<evidence type="ECO:0000256" key="1">
    <source>
        <dbReference type="ARBA" id="ARBA00022723"/>
    </source>
</evidence>
<dbReference type="PANTHER" id="PTHR47424:SF3">
    <property type="entry name" value="REGULATORY PROTEIN GAL4"/>
    <property type="match status" value="1"/>
</dbReference>
<dbReference type="AlphaFoldDB" id="A0A5J6KGL4"/>
<dbReference type="CDD" id="cd12148">
    <property type="entry name" value="fungal_TF_MHR"/>
    <property type="match status" value="1"/>
</dbReference>
<dbReference type="VEuPathDB" id="FungiDB:TrQ_007359"/>
<dbReference type="GO" id="GO:0008270">
    <property type="term" value="F:zinc ion binding"/>
    <property type="evidence" value="ECO:0007669"/>
    <property type="project" value="InterPro"/>
</dbReference>
<dbReference type="PROSITE" id="PS50048">
    <property type="entry name" value="ZN2_CY6_FUNGAL_2"/>
    <property type="match status" value="1"/>
</dbReference>
<dbReference type="InterPro" id="IPR051127">
    <property type="entry name" value="Fungal_SecMet_Regulators"/>
</dbReference>
<name>A0A5J6KGL4_HYPJE</name>
<dbReference type="GO" id="GO:0005634">
    <property type="term" value="C:nucleus"/>
    <property type="evidence" value="ECO:0007669"/>
    <property type="project" value="TreeGrafter"/>
</dbReference>
<dbReference type="InterPro" id="IPR036864">
    <property type="entry name" value="Zn2-C6_fun-type_DNA-bd_sf"/>
</dbReference>
<evidence type="ECO:0000256" key="2">
    <source>
        <dbReference type="ARBA" id="ARBA00023015"/>
    </source>
</evidence>
<keyword evidence="2" id="KW-0805">Transcription regulation</keyword>
<evidence type="ECO:0000256" key="5">
    <source>
        <dbReference type="ARBA" id="ARBA00023242"/>
    </source>
</evidence>
<evidence type="ECO:0000256" key="4">
    <source>
        <dbReference type="ARBA" id="ARBA00023163"/>
    </source>
</evidence>
<keyword evidence="3" id="KW-0238">DNA-binding</keyword>
<dbReference type="Pfam" id="PF04082">
    <property type="entry name" value="Fungal_trans"/>
    <property type="match status" value="1"/>
</dbReference>
<proteinExistence type="evidence at transcript level"/>
<keyword evidence="5" id="KW-0539">Nucleus</keyword>
<dbReference type="Pfam" id="PF00172">
    <property type="entry name" value="Zn_clus"/>
    <property type="match status" value="1"/>
</dbReference>
<dbReference type="GO" id="GO:0000981">
    <property type="term" value="F:DNA-binding transcription factor activity, RNA polymerase II-specific"/>
    <property type="evidence" value="ECO:0007669"/>
    <property type="project" value="InterPro"/>
</dbReference>
<dbReference type="InterPro" id="IPR007219">
    <property type="entry name" value="XnlR_reg_dom"/>
</dbReference>
<dbReference type="GO" id="GO:0000435">
    <property type="term" value="P:positive regulation of transcription from RNA polymerase II promoter by galactose"/>
    <property type="evidence" value="ECO:0007669"/>
    <property type="project" value="TreeGrafter"/>
</dbReference>
<accession>A0A5J6KGL4</accession>
<feature type="region of interest" description="Disordered" evidence="6">
    <location>
        <begin position="68"/>
        <end position="102"/>
    </location>
</feature>
<sequence length="684" mass="76799">MSARQDEDQRLQAQTQAQAQVQAQAPLSLYRERLKIANACQSCRASKVKCDGGRPVCARCQKRGRACSYSQHDAASPRGRGRQRAKAPTRQPRPIRSRASVELPVTAPTPVTAQASPLIAQDYSLQTPSATQTPSTTGFSGSSDLEHVHEDRDESRAFYAAHGRFAGEVSSTIDKMAGLSPDTTCSLVPFVDAPLFGDVGEPPRNVVLDFASDLPRAYADRLLAIYWHHVHPVEPVLDQQQFCRTYDAFYSGSGTPLHVDRDIWLSTLNIVFALAVQIQESIPMQKRDDEANRYFQRAWALLRPEAILWKPGSLELVQCLLLMNRYLHCTNNQQKTSMAATLAIRIAQNMVCHTSEESPSSDADKDLRHKVWASCVALERCTSWALGKSTALAAIPLPNRPALLTGHGSDFHAWELELHEIGTHIQLAQVQSKNSMATKLGLPRLYQQDEYHAIAVQLDGCLNKWEKSLPDDWRLQNMHMIHDRRARAERYLLHFRLLHSRIYLHRPMLARLYAIKSHAPTAAAASDPSTISDRLLQECARMCLEAAQKLTSLIAEIHDPNEPIGILPWWYRVYYLHIAGIHFLAAMFASDLFTPSVERAWYQVLAALRAHEHLSLYVQQCARTFETLAARILNARCLSVNGNGIMALDDGAPGLFLDDMFQDVNFDLDEFLFSVDDTGRRTNY</sequence>
<organism evidence="8">
    <name type="scientific">Hypocrea jecorina</name>
    <name type="common">Trichoderma reesei</name>
    <dbReference type="NCBI Taxonomy" id="51453"/>
    <lineage>
        <taxon>Eukaryota</taxon>
        <taxon>Fungi</taxon>
        <taxon>Dikarya</taxon>
        <taxon>Ascomycota</taxon>
        <taxon>Pezizomycotina</taxon>
        <taxon>Sordariomycetes</taxon>
        <taxon>Hypocreomycetidae</taxon>
        <taxon>Hypocreales</taxon>
        <taxon>Hypocreaceae</taxon>
        <taxon>Trichoderma</taxon>
    </lineage>
</organism>
<dbReference type="SUPFAM" id="SSF57701">
    <property type="entry name" value="Zn2/Cys6 DNA-binding domain"/>
    <property type="match status" value="1"/>
</dbReference>
<reference evidence="8" key="1">
    <citation type="submission" date="2019-06" db="EMBL/GenBank/DDBJ databases">
        <title>Fusion transcription factors for strong, constitutive expression of cellulases and xylanases in Trichoderma reesei, Biotechnology for Biofuels.</title>
        <authorList>
            <person name="Derntl C."/>
            <person name="Mach R.L."/>
            <person name="Mach-Aigner A.R."/>
        </authorList>
    </citation>
    <scope>NUCLEOTIDE SEQUENCE</scope>
    <source>
        <strain evidence="8">QM6a</strain>
    </source>
</reference>
<evidence type="ECO:0000259" key="7">
    <source>
        <dbReference type="PROSITE" id="PS50048"/>
    </source>
</evidence>
<evidence type="ECO:0000256" key="3">
    <source>
        <dbReference type="ARBA" id="ARBA00023125"/>
    </source>
</evidence>
<dbReference type="PRINTS" id="PR00755">
    <property type="entry name" value="AFLATOXINBRP"/>
</dbReference>
<keyword evidence="1" id="KW-0479">Metal-binding</keyword>
<protein>
    <submittedName>
        <fullName evidence="8">Yellow pigment regulator 2</fullName>
    </submittedName>
</protein>
<evidence type="ECO:0000256" key="6">
    <source>
        <dbReference type="SAM" id="MobiDB-lite"/>
    </source>
</evidence>
<dbReference type="SMART" id="SM00066">
    <property type="entry name" value="GAL4"/>
    <property type="match status" value="1"/>
</dbReference>
<dbReference type="PANTHER" id="PTHR47424">
    <property type="entry name" value="REGULATORY PROTEIN GAL4"/>
    <property type="match status" value="1"/>
</dbReference>
<dbReference type="CDD" id="cd00067">
    <property type="entry name" value="GAL4"/>
    <property type="match status" value="1"/>
</dbReference>